<comment type="caution">
    <text evidence="3">The sequence shown here is derived from an EMBL/GenBank/DDBJ whole genome shotgun (WGS) entry which is preliminary data.</text>
</comment>
<dbReference type="Gene3D" id="3.40.50.300">
    <property type="entry name" value="P-loop containing nucleotide triphosphate hydrolases"/>
    <property type="match status" value="1"/>
</dbReference>
<dbReference type="InterPro" id="IPR006073">
    <property type="entry name" value="GTP-bd"/>
</dbReference>
<proteinExistence type="predicted"/>
<protein>
    <submittedName>
        <fullName evidence="3">Translation-associated GTPase</fullName>
    </submittedName>
</protein>
<name>A0A7K4FMA8_9ARCH</name>
<dbReference type="AlphaFoldDB" id="A0A7K4FMA8"/>
<accession>A0A7K4FMA8</accession>
<dbReference type="GO" id="GO:0003924">
    <property type="term" value="F:GTPase activity"/>
    <property type="evidence" value="ECO:0007669"/>
    <property type="project" value="InterPro"/>
</dbReference>
<dbReference type="PRINTS" id="PR00326">
    <property type="entry name" value="GTP1OBG"/>
</dbReference>
<dbReference type="EMBL" id="JABGBP010000148">
    <property type="protein sequence ID" value="NOL60065.1"/>
    <property type="molecule type" value="Genomic_DNA"/>
</dbReference>
<feature type="domain" description="OBG-type G" evidence="2">
    <location>
        <begin position="2"/>
        <end position="56"/>
    </location>
</feature>
<evidence type="ECO:0000313" key="4">
    <source>
        <dbReference type="Proteomes" id="UP000546917"/>
    </source>
</evidence>
<dbReference type="InterPro" id="IPR045086">
    <property type="entry name" value="OBG_GTPase"/>
</dbReference>
<keyword evidence="1" id="KW-0547">Nucleotide-binding</keyword>
<dbReference type="Pfam" id="PF01926">
    <property type="entry name" value="MMR_HSR1"/>
    <property type="match status" value="1"/>
</dbReference>
<dbReference type="Proteomes" id="UP000546917">
    <property type="component" value="Unassembled WGS sequence"/>
</dbReference>
<dbReference type="GO" id="GO:0005525">
    <property type="term" value="F:GTP binding"/>
    <property type="evidence" value="ECO:0007669"/>
    <property type="project" value="InterPro"/>
</dbReference>
<dbReference type="InterPro" id="IPR031167">
    <property type="entry name" value="G_OBG"/>
</dbReference>
<evidence type="ECO:0000313" key="3">
    <source>
        <dbReference type="EMBL" id="NOL60065.1"/>
    </source>
</evidence>
<organism evidence="3 4">
    <name type="scientific">Ferroplasma acidiphilum</name>
    <dbReference type="NCBI Taxonomy" id="74969"/>
    <lineage>
        <taxon>Archaea</taxon>
        <taxon>Methanobacteriati</taxon>
        <taxon>Thermoplasmatota</taxon>
        <taxon>Thermoplasmata</taxon>
        <taxon>Thermoplasmatales</taxon>
        <taxon>Ferroplasmaceae</taxon>
        <taxon>Ferroplasma</taxon>
    </lineage>
</organism>
<sequence length="56" mass="5996">MLKIGLIGKPNAGKSTLFSAITSIDVDIANYPFTTIKPNVGISFVKDKCPENEINA</sequence>
<dbReference type="InterPro" id="IPR027417">
    <property type="entry name" value="P-loop_NTPase"/>
</dbReference>
<evidence type="ECO:0000259" key="2">
    <source>
        <dbReference type="PROSITE" id="PS51710"/>
    </source>
</evidence>
<dbReference type="PROSITE" id="PS51710">
    <property type="entry name" value="G_OBG"/>
    <property type="match status" value="1"/>
</dbReference>
<feature type="non-terminal residue" evidence="3">
    <location>
        <position position="56"/>
    </location>
</feature>
<reference evidence="3 4" key="1">
    <citation type="submission" date="2020-05" db="EMBL/GenBank/DDBJ databases">
        <authorList>
            <person name="Zhang R."/>
        </authorList>
    </citation>
    <scope>NUCLEOTIDE SEQUENCE [LARGE SCALE GENOMIC DNA]</scope>
    <source>
        <strain evidence="3 4">DSM 28986</strain>
    </source>
</reference>
<gene>
    <name evidence="3" type="ORF">HLB00_04350</name>
</gene>
<dbReference type="SUPFAM" id="SSF52540">
    <property type="entry name" value="P-loop containing nucleoside triphosphate hydrolases"/>
    <property type="match status" value="1"/>
</dbReference>
<dbReference type="PANTHER" id="PTHR11702:SF31">
    <property type="entry name" value="MITOCHONDRIAL RIBOSOME-ASSOCIATED GTPASE 2"/>
    <property type="match status" value="1"/>
</dbReference>
<dbReference type="PANTHER" id="PTHR11702">
    <property type="entry name" value="DEVELOPMENTALLY REGULATED GTP-BINDING PROTEIN-RELATED"/>
    <property type="match status" value="1"/>
</dbReference>
<evidence type="ECO:0000256" key="1">
    <source>
        <dbReference type="ARBA" id="ARBA00022741"/>
    </source>
</evidence>
<dbReference type="RefSeq" id="WP_171481519.1">
    <property type="nucleotide sequence ID" value="NZ_JABGBP010000148.1"/>
</dbReference>